<dbReference type="AlphaFoldDB" id="A0A9W9T077"/>
<evidence type="ECO:0000256" key="5">
    <source>
        <dbReference type="SAM" id="MobiDB-lite"/>
    </source>
</evidence>
<feature type="compositionally biased region" description="Basic and acidic residues" evidence="5">
    <location>
        <begin position="185"/>
        <end position="195"/>
    </location>
</feature>
<keyword evidence="7" id="KW-1185">Reference proteome</keyword>
<keyword evidence="4" id="KW-0539">Nucleus</keyword>
<organism evidence="6 7">
    <name type="scientific">Penicillium cinerascens</name>
    <dbReference type="NCBI Taxonomy" id="70096"/>
    <lineage>
        <taxon>Eukaryota</taxon>
        <taxon>Fungi</taxon>
        <taxon>Dikarya</taxon>
        <taxon>Ascomycota</taxon>
        <taxon>Pezizomycotina</taxon>
        <taxon>Eurotiomycetes</taxon>
        <taxon>Eurotiomycetidae</taxon>
        <taxon>Eurotiales</taxon>
        <taxon>Aspergillaceae</taxon>
        <taxon>Penicillium</taxon>
    </lineage>
</organism>
<comment type="similarity">
    <text evidence="2">Belongs to the RRP17 family.</text>
</comment>
<dbReference type="GeneID" id="83179442"/>
<evidence type="ECO:0000256" key="3">
    <source>
        <dbReference type="ARBA" id="ARBA00023054"/>
    </source>
</evidence>
<dbReference type="PANTHER" id="PTHR14577">
    <property type="entry name" value="NUCLEOLAR PROTEIN 12"/>
    <property type="match status" value="1"/>
</dbReference>
<keyword evidence="3" id="KW-0175">Coiled coil</keyword>
<gene>
    <name evidence="6" type="ORF">N7498_005079</name>
</gene>
<dbReference type="Pfam" id="PF09805">
    <property type="entry name" value="Nop25"/>
    <property type="match status" value="1"/>
</dbReference>
<dbReference type="RefSeq" id="XP_058308679.1">
    <property type="nucleotide sequence ID" value="XM_058452141.1"/>
</dbReference>
<evidence type="ECO:0000313" key="6">
    <source>
        <dbReference type="EMBL" id="KAJ5204200.1"/>
    </source>
</evidence>
<comment type="subcellular location">
    <subcellularLocation>
        <location evidence="1">Nucleus</location>
        <location evidence="1">Nucleolus</location>
    </subcellularLocation>
</comment>
<feature type="compositionally biased region" description="Basic and acidic residues" evidence="5">
    <location>
        <begin position="45"/>
        <end position="91"/>
    </location>
</feature>
<proteinExistence type="inferred from homology"/>
<feature type="region of interest" description="Disordered" evidence="5">
    <location>
        <begin position="40"/>
        <end position="214"/>
    </location>
</feature>
<name>A0A9W9T077_9EURO</name>
<dbReference type="GO" id="GO:0019843">
    <property type="term" value="F:rRNA binding"/>
    <property type="evidence" value="ECO:0007669"/>
    <property type="project" value="TreeGrafter"/>
</dbReference>
<dbReference type="InterPro" id="IPR019186">
    <property type="entry name" value="Nucleolar_protein_12"/>
</dbReference>
<feature type="compositionally biased region" description="Basic and acidic residues" evidence="5">
    <location>
        <begin position="163"/>
        <end position="177"/>
    </location>
</feature>
<reference evidence="6" key="1">
    <citation type="submission" date="2022-12" db="EMBL/GenBank/DDBJ databases">
        <authorList>
            <person name="Petersen C."/>
        </authorList>
    </citation>
    <scope>NUCLEOTIDE SEQUENCE</scope>
    <source>
        <strain evidence="6">IBT 15544</strain>
    </source>
</reference>
<protein>
    <recommendedName>
        <fullName evidence="8">Nucleolar protein 12</fullName>
    </recommendedName>
</protein>
<comment type="caution">
    <text evidence="6">The sequence shown here is derived from an EMBL/GenBank/DDBJ whole genome shotgun (WGS) entry which is preliminary data.</text>
</comment>
<evidence type="ECO:0000313" key="7">
    <source>
        <dbReference type="Proteomes" id="UP001150904"/>
    </source>
</evidence>
<evidence type="ECO:0000256" key="1">
    <source>
        <dbReference type="ARBA" id="ARBA00004604"/>
    </source>
</evidence>
<evidence type="ECO:0000256" key="2">
    <source>
        <dbReference type="ARBA" id="ARBA00007175"/>
    </source>
</evidence>
<feature type="compositionally biased region" description="Acidic residues" evidence="5">
    <location>
        <begin position="92"/>
        <end position="108"/>
    </location>
</feature>
<evidence type="ECO:0000256" key="4">
    <source>
        <dbReference type="ARBA" id="ARBA00023242"/>
    </source>
</evidence>
<dbReference type="PANTHER" id="PTHR14577:SF0">
    <property type="entry name" value="NUCLEOLAR PROTEIN 12"/>
    <property type="match status" value="1"/>
</dbReference>
<sequence length="214" mass="25491">MGPMSKKRKVAPKVEEVNFDGEARQEWLTGFHKRKLQRIKNAQEAAEKRYKEEKRQDRKRMREERAAEFNRAMEEHKLQLKRLKEEDKSDNDPDSDEDESDKEWEGIEEPPAVDYEAEYIDEDKYTTVTVEEMDPSREGLRKSVLGEDSEEEKEEPAKPTTQTEEKPKKTWKKSTDKPKKKKKQFRYESKQDRKLTLAKQRLSKSKKAAARREQ</sequence>
<dbReference type="Proteomes" id="UP001150904">
    <property type="component" value="Unassembled WGS sequence"/>
</dbReference>
<dbReference type="GO" id="GO:0005730">
    <property type="term" value="C:nucleolus"/>
    <property type="evidence" value="ECO:0007669"/>
    <property type="project" value="UniProtKB-SubCell"/>
</dbReference>
<feature type="compositionally biased region" description="Basic and acidic residues" evidence="5">
    <location>
        <begin position="134"/>
        <end position="145"/>
    </location>
</feature>
<evidence type="ECO:0008006" key="8">
    <source>
        <dbReference type="Google" id="ProtNLM"/>
    </source>
</evidence>
<dbReference type="EMBL" id="JAPQKR010000012">
    <property type="protein sequence ID" value="KAJ5204200.1"/>
    <property type="molecule type" value="Genomic_DNA"/>
</dbReference>
<accession>A0A9W9T077</accession>
<feature type="compositionally biased region" description="Basic residues" evidence="5">
    <location>
        <begin position="201"/>
        <end position="214"/>
    </location>
</feature>
<reference evidence="6" key="2">
    <citation type="journal article" date="2023" name="IMA Fungus">
        <title>Comparative genomic study of the Penicillium genus elucidates a diverse pangenome and 15 lateral gene transfer events.</title>
        <authorList>
            <person name="Petersen C."/>
            <person name="Sorensen T."/>
            <person name="Nielsen M.R."/>
            <person name="Sondergaard T.E."/>
            <person name="Sorensen J.L."/>
            <person name="Fitzpatrick D.A."/>
            <person name="Frisvad J.C."/>
            <person name="Nielsen K.L."/>
        </authorList>
    </citation>
    <scope>NUCLEOTIDE SEQUENCE</scope>
    <source>
        <strain evidence="6">IBT 15544</strain>
    </source>
</reference>
<dbReference type="OrthoDB" id="551633at2759"/>